<dbReference type="GO" id="GO:0009254">
    <property type="term" value="P:peptidoglycan turnover"/>
    <property type="evidence" value="ECO:0007669"/>
    <property type="project" value="TreeGrafter"/>
</dbReference>
<evidence type="ECO:0000313" key="6">
    <source>
        <dbReference type="Proteomes" id="UP000593758"/>
    </source>
</evidence>
<dbReference type="InterPro" id="IPR017853">
    <property type="entry name" value="GH"/>
</dbReference>
<dbReference type="AlphaFoldDB" id="A0A7M1SWV0"/>
<organism evidence="5 6">
    <name type="scientific">Ruania alkalisoli</name>
    <dbReference type="NCBI Taxonomy" id="2779775"/>
    <lineage>
        <taxon>Bacteria</taxon>
        <taxon>Bacillati</taxon>
        <taxon>Actinomycetota</taxon>
        <taxon>Actinomycetes</taxon>
        <taxon>Micrococcales</taxon>
        <taxon>Ruaniaceae</taxon>
        <taxon>Ruania</taxon>
    </lineage>
</organism>
<dbReference type="GO" id="GO:0004553">
    <property type="term" value="F:hydrolase activity, hydrolyzing O-glycosyl compounds"/>
    <property type="evidence" value="ECO:0007669"/>
    <property type="project" value="InterPro"/>
</dbReference>
<sequence length="483" mass="50233">MTSPLRRDIHAVLLPGFSGTAVPHWVAEAEDLGGVLLFGQNTPDLETTVGLTQALRAAQPGLLVAIDEEGGNVSRLQAQEGSDLPAPAALGAIDDAALTEACAHAMGDLIAACGIDLTFAPVLDVAARPDNPVIGPRSFGADPALVARHGRAVIRGLRAAGVLSGGKHFPGHGDTDVDSHLALPRLDVTDAELSARDLPPFVEAFAERMDTLMVGHLIVPAWDPHSPASLSAVAIDRARALGFTGPVVTDALDMKAVSADGVGAAAVRALAAGADLLCLGSTAEVPDDAAHFFHVRDTIEDAVRAGELDAGRIREAAERVRMLRSRSGRPVPDLQRVRARVETLGLEAARRGLRVHGDVGLRAGDVVVDLITRWDQAAGATSGPVVRELTNVLGLTPLSAADVPRVMAGARLAVVARESDGRLLRLLADYPDAVLMHVGVEGAAPDHPHIVYTHGIARASARAAAIACGSSRRLRTGDVQEDT</sequence>
<proteinExistence type="inferred from homology"/>
<dbReference type="InterPro" id="IPR050226">
    <property type="entry name" value="NagZ_Beta-hexosaminidase"/>
</dbReference>
<dbReference type="PANTHER" id="PTHR30480:SF16">
    <property type="entry name" value="GLYCOSIDE HYDROLASE FAMILY 3 DOMAIN PROTEIN"/>
    <property type="match status" value="1"/>
</dbReference>
<keyword evidence="2 5" id="KW-0378">Hydrolase</keyword>
<keyword evidence="3" id="KW-0326">Glycosidase</keyword>
<gene>
    <name evidence="5" type="ORF">IM660_06910</name>
</gene>
<dbReference type="RefSeq" id="WP_193498619.1">
    <property type="nucleotide sequence ID" value="NZ_CP063169.1"/>
</dbReference>
<dbReference type="Proteomes" id="UP000593758">
    <property type="component" value="Chromosome"/>
</dbReference>
<dbReference type="EMBL" id="CP063169">
    <property type="protein sequence ID" value="QOR71971.1"/>
    <property type="molecule type" value="Genomic_DNA"/>
</dbReference>
<dbReference type="InterPro" id="IPR001764">
    <property type="entry name" value="Glyco_hydro_3_N"/>
</dbReference>
<name>A0A7M1SWV0_9MICO</name>
<dbReference type="PANTHER" id="PTHR30480">
    <property type="entry name" value="BETA-HEXOSAMINIDASE-RELATED"/>
    <property type="match status" value="1"/>
</dbReference>
<protein>
    <submittedName>
        <fullName evidence="5">Glycoside hydrolase family 3 protein</fullName>
    </submittedName>
</protein>
<reference evidence="5 6" key="1">
    <citation type="submission" date="2020-10" db="EMBL/GenBank/DDBJ databases">
        <title>Haloactinobacterium sp. RN3S43, a bacterium isolated from saline soil.</title>
        <authorList>
            <person name="Sun J.-Q."/>
        </authorList>
    </citation>
    <scope>NUCLEOTIDE SEQUENCE [LARGE SCALE GENOMIC DNA]</scope>
    <source>
        <strain evidence="5 6">RN3S43</strain>
    </source>
</reference>
<accession>A0A7M1SWV0</accession>
<evidence type="ECO:0000313" key="5">
    <source>
        <dbReference type="EMBL" id="QOR71971.1"/>
    </source>
</evidence>
<dbReference type="KEGG" id="halt:IM660_06910"/>
<comment type="similarity">
    <text evidence="1">Belongs to the glycosyl hydrolase 3 family.</text>
</comment>
<evidence type="ECO:0000256" key="2">
    <source>
        <dbReference type="ARBA" id="ARBA00022801"/>
    </source>
</evidence>
<keyword evidence="6" id="KW-1185">Reference proteome</keyword>
<dbReference type="GO" id="GO:0005975">
    <property type="term" value="P:carbohydrate metabolic process"/>
    <property type="evidence" value="ECO:0007669"/>
    <property type="project" value="InterPro"/>
</dbReference>
<evidence type="ECO:0000256" key="1">
    <source>
        <dbReference type="ARBA" id="ARBA00005336"/>
    </source>
</evidence>
<evidence type="ECO:0000259" key="4">
    <source>
        <dbReference type="Pfam" id="PF00933"/>
    </source>
</evidence>
<dbReference type="InterPro" id="IPR036962">
    <property type="entry name" value="Glyco_hydro_3_N_sf"/>
</dbReference>
<dbReference type="Pfam" id="PF00933">
    <property type="entry name" value="Glyco_hydro_3"/>
    <property type="match status" value="1"/>
</dbReference>
<dbReference type="Gene3D" id="3.20.20.300">
    <property type="entry name" value="Glycoside hydrolase, family 3, N-terminal domain"/>
    <property type="match status" value="1"/>
</dbReference>
<feature type="domain" description="Glycoside hydrolase family 3 N-terminal" evidence="4">
    <location>
        <begin position="29"/>
        <end position="321"/>
    </location>
</feature>
<evidence type="ECO:0000256" key="3">
    <source>
        <dbReference type="ARBA" id="ARBA00023295"/>
    </source>
</evidence>
<dbReference type="SUPFAM" id="SSF51445">
    <property type="entry name" value="(Trans)glycosidases"/>
    <property type="match status" value="1"/>
</dbReference>